<feature type="non-terminal residue" evidence="1">
    <location>
        <position position="1"/>
    </location>
</feature>
<organism evidence="1">
    <name type="scientific">Tanacetum cinerariifolium</name>
    <name type="common">Dalmatian daisy</name>
    <name type="synonym">Chrysanthemum cinerariifolium</name>
    <dbReference type="NCBI Taxonomy" id="118510"/>
    <lineage>
        <taxon>Eukaryota</taxon>
        <taxon>Viridiplantae</taxon>
        <taxon>Streptophyta</taxon>
        <taxon>Embryophyta</taxon>
        <taxon>Tracheophyta</taxon>
        <taxon>Spermatophyta</taxon>
        <taxon>Magnoliopsida</taxon>
        <taxon>eudicotyledons</taxon>
        <taxon>Gunneridae</taxon>
        <taxon>Pentapetalae</taxon>
        <taxon>asterids</taxon>
        <taxon>campanulids</taxon>
        <taxon>Asterales</taxon>
        <taxon>Asteraceae</taxon>
        <taxon>Asteroideae</taxon>
        <taxon>Anthemideae</taxon>
        <taxon>Anthemidinae</taxon>
        <taxon>Tanacetum</taxon>
    </lineage>
</organism>
<evidence type="ECO:0000313" key="1">
    <source>
        <dbReference type="EMBL" id="GFD13973.1"/>
    </source>
</evidence>
<accession>A0A699TVS9</accession>
<protein>
    <submittedName>
        <fullName evidence="1">Uncharacterized protein</fullName>
    </submittedName>
</protein>
<proteinExistence type="predicted"/>
<dbReference type="EMBL" id="BKCJ011276152">
    <property type="protein sequence ID" value="GFD13973.1"/>
    <property type="molecule type" value="Genomic_DNA"/>
</dbReference>
<sequence length="134" mass="14069">VEQAVVEANFRVALREREGGHLAAGGGVLPLGGAGVGVGLLDALAQSQAGLLGTHGLRLLINNGALHGRAHLQAIEDGHAKAKLDGLTVVVAQLVEKPHRQRIVGGLARQHNRIARVYGIALGVNDIERERRAR</sequence>
<comment type="caution">
    <text evidence="1">The sequence shown here is derived from an EMBL/GenBank/DDBJ whole genome shotgun (WGS) entry which is preliminary data.</text>
</comment>
<gene>
    <name evidence="1" type="ORF">Tci_885942</name>
</gene>
<reference evidence="1" key="1">
    <citation type="journal article" date="2019" name="Sci. Rep.">
        <title>Draft genome of Tanacetum cinerariifolium, the natural source of mosquito coil.</title>
        <authorList>
            <person name="Yamashiro T."/>
            <person name="Shiraishi A."/>
            <person name="Satake H."/>
            <person name="Nakayama K."/>
        </authorList>
    </citation>
    <scope>NUCLEOTIDE SEQUENCE</scope>
</reference>
<dbReference type="AlphaFoldDB" id="A0A699TVS9"/>
<name>A0A699TVS9_TANCI</name>